<dbReference type="CDD" id="cd11527">
    <property type="entry name" value="NTP-PPase_dUTPase"/>
    <property type="match status" value="1"/>
</dbReference>
<accession>A0AAC9NK86</accession>
<reference evidence="1 2" key="1">
    <citation type="submission" date="2016-11" db="EMBL/GenBank/DDBJ databases">
        <title>Complete genome sequencing of Virgibacillus halodenitrificans PDB-F2.</title>
        <authorList>
            <person name="Sun Z."/>
            <person name="Zhou Y."/>
            <person name="Li H."/>
        </authorList>
    </citation>
    <scope>NUCLEOTIDE SEQUENCE [LARGE SCALE GENOMIC DNA]</scope>
    <source>
        <strain evidence="1 2">PDB-F2</strain>
    </source>
</reference>
<dbReference type="InterPro" id="IPR016947">
    <property type="entry name" value="UCP030140"/>
</dbReference>
<dbReference type="PIRSF" id="PIRSF030140">
    <property type="entry name" value="UCP030140"/>
    <property type="match status" value="1"/>
</dbReference>
<dbReference type="RefSeq" id="WP_071648901.1">
    <property type="nucleotide sequence ID" value="NZ_CP017962.1"/>
</dbReference>
<dbReference type="KEGG" id="vhl:BME96_08890"/>
<name>A0AAC9NK86_VIRHA</name>
<gene>
    <name evidence="1" type="ORF">BME96_08890</name>
</gene>
<dbReference type="SUPFAM" id="SSF101386">
    <property type="entry name" value="all-alpha NTP pyrophosphatases"/>
    <property type="match status" value="1"/>
</dbReference>
<dbReference type="Proteomes" id="UP000182945">
    <property type="component" value="Chromosome"/>
</dbReference>
<sequence length="201" mass="23726">MNLQKLIDKQRELLLYIVQEKGLKVEKIVADTFLALQVELAEFANEGRWFKYWSHNQKPNTREYLTNYTEQDSILGPGAVWKNPLLEEFIDGLHLFLQIAILKGWEDSLWVYEEQLEPDEFDGDLTGYYLQMTYFLNESYMVNYGQDAKIAGIQKNEYSFHLSWITFLNIGINGFGFSFSEIEEAYFQKNQENHERQANGY</sequence>
<dbReference type="InterPro" id="IPR014871">
    <property type="entry name" value="dUTPase/dCTP_pyrophosphatase"/>
</dbReference>
<evidence type="ECO:0000313" key="2">
    <source>
        <dbReference type="Proteomes" id="UP000182945"/>
    </source>
</evidence>
<evidence type="ECO:0000313" key="1">
    <source>
        <dbReference type="EMBL" id="APC48277.1"/>
    </source>
</evidence>
<dbReference type="Pfam" id="PF08761">
    <property type="entry name" value="dUTPase_2"/>
    <property type="match status" value="2"/>
</dbReference>
<dbReference type="EMBL" id="CP017962">
    <property type="protein sequence ID" value="APC48277.1"/>
    <property type="molecule type" value="Genomic_DNA"/>
</dbReference>
<organism evidence="1 2">
    <name type="scientific">Virgibacillus halodenitrificans</name>
    <name type="common">Bacillus halodenitrificans</name>
    <dbReference type="NCBI Taxonomy" id="1482"/>
    <lineage>
        <taxon>Bacteria</taxon>
        <taxon>Bacillati</taxon>
        <taxon>Bacillota</taxon>
        <taxon>Bacilli</taxon>
        <taxon>Bacillales</taxon>
        <taxon>Bacillaceae</taxon>
        <taxon>Virgibacillus</taxon>
    </lineage>
</organism>
<protein>
    <recommendedName>
        <fullName evidence="3">dUTPase</fullName>
    </recommendedName>
</protein>
<evidence type="ECO:0008006" key="3">
    <source>
        <dbReference type="Google" id="ProtNLM"/>
    </source>
</evidence>
<dbReference type="AlphaFoldDB" id="A0AAC9NK86"/>
<dbReference type="Gene3D" id="1.10.4010.10">
    <property type="entry name" value="Type II deoxyuridine triphosphatase"/>
    <property type="match status" value="1"/>
</dbReference>
<proteinExistence type="predicted"/>
<dbReference type="GeneID" id="71514509"/>